<dbReference type="EMBL" id="CAJVPY010011122">
    <property type="protein sequence ID" value="CAG8724492.1"/>
    <property type="molecule type" value="Genomic_DNA"/>
</dbReference>
<name>A0A9N9I973_9GLOM</name>
<protein>
    <submittedName>
        <fullName evidence="2">19560_t:CDS:1</fullName>
    </submittedName>
</protein>
<proteinExistence type="predicted"/>
<organism evidence="2 3">
    <name type="scientific">Dentiscutata erythropus</name>
    <dbReference type="NCBI Taxonomy" id="1348616"/>
    <lineage>
        <taxon>Eukaryota</taxon>
        <taxon>Fungi</taxon>
        <taxon>Fungi incertae sedis</taxon>
        <taxon>Mucoromycota</taxon>
        <taxon>Glomeromycotina</taxon>
        <taxon>Glomeromycetes</taxon>
        <taxon>Diversisporales</taxon>
        <taxon>Gigasporaceae</taxon>
        <taxon>Dentiscutata</taxon>
    </lineage>
</organism>
<feature type="region of interest" description="Disordered" evidence="1">
    <location>
        <begin position="146"/>
        <end position="166"/>
    </location>
</feature>
<gene>
    <name evidence="2" type="ORF">DERYTH_LOCUS14592</name>
</gene>
<feature type="non-terminal residue" evidence="2">
    <location>
        <position position="1"/>
    </location>
</feature>
<accession>A0A9N9I973</accession>
<feature type="region of interest" description="Disordered" evidence="1">
    <location>
        <begin position="26"/>
        <end position="50"/>
    </location>
</feature>
<reference evidence="2" key="1">
    <citation type="submission" date="2021-06" db="EMBL/GenBank/DDBJ databases">
        <authorList>
            <person name="Kallberg Y."/>
            <person name="Tangrot J."/>
            <person name="Rosling A."/>
        </authorList>
    </citation>
    <scope>NUCLEOTIDE SEQUENCE</scope>
    <source>
        <strain evidence="2">MA453B</strain>
    </source>
</reference>
<dbReference type="AlphaFoldDB" id="A0A9N9I973"/>
<feature type="compositionally biased region" description="Polar residues" evidence="1">
    <location>
        <begin position="26"/>
        <end position="39"/>
    </location>
</feature>
<sequence>SRQNDPNNTVTQMDYFLTTPAPTVLTTQSQQSGQNTIFPENNKPIGASVPTPVSIGKTTKISTPIITTNTVPNLVQQPILAVDLQLSDLLGLSGPENTFTTKPNLLMANNLAFLPNSTTNSHQDLPMNTQSNATIESLPKRSYATALTGNQKPKPQHKFSGHRDFK</sequence>
<keyword evidence="3" id="KW-1185">Reference proteome</keyword>
<comment type="caution">
    <text evidence="2">The sequence shown here is derived from an EMBL/GenBank/DDBJ whole genome shotgun (WGS) entry which is preliminary data.</text>
</comment>
<evidence type="ECO:0000313" key="3">
    <source>
        <dbReference type="Proteomes" id="UP000789405"/>
    </source>
</evidence>
<evidence type="ECO:0000256" key="1">
    <source>
        <dbReference type="SAM" id="MobiDB-lite"/>
    </source>
</evidence>
<evidence type="ECO:0000313" key="2">
    <source>
        <dbReference type="EMBL" id="CAG8724492.1"/>
    </source>
</evidence>
<dbReference type="Proteomes" id="UP000789405">
    <property type="component" value="Unassembled WGS sequence"/>
</dbReference>